<proteinExistence type="predicted"/>
<feature type="domain" description="O-methyltransferase C-terminal" evidence="4">
    <location>
        <begin position="119"/>
        <end position="221"/>
    </location>
</feature>
<evidence type="ECO:0000259" key="5">
    <source>
        <dbReference type="Pfam" id="PF08100"/>
    </source>
</evidence>
<gene>
    <name evidence="6" type="ORF">COLO4_28774</name>
</gene>
<keyword evidence="3" id="KW-0949">S-adenosyl-L-methionine</keyword>
<feature type="domain" description="O-methyltransferase dimerisation" evidence="5">
    <location>
        <begin position="32"/>
        <end position="96"/>
    </location>
</feature>
<dbReference type="SUPFAM" id="SSF53335">
    <property type="entry name" value="S-adenosyl-L-methionine-dependent methyltransferases"/>
    <property type="match status" value="1"/>
</dbReference>
<dbReference type="GO" id="GO:0046983">
    <property type="term" value="F:protein dimerization activity"/>
    <property type="evidence" value="ECO:0007669"/>
    <property type="project" value="InterPro"/>
</dbReference>
<evidence type="ECO:0000256" key="2">
    <source>
        <dbReference type="ARBA" id="ARBA00022679"/>
    </source>
</evidence>
<dbReference type="GO" id="GO:0032259">
    <property type="term" value="P:methylation"/>
    <property type="evidence" value="ECO:0007669"/>
    <property type="project" value="UniProtKB-KW"/>
</dbReference>
<protein>
    <submittedName>
        <fullName evidence="6">O-methyltransferase, family 2</fullName>
    </submittedName>
</protein>
<evidence type="ECO:0000313" key="7">
    <source>
        <dbReference type="Proteomes" id="UP000187203"/>
    </source>
</evidence>
<dbReference type="InterPro" id="IPR036388">
    <property type="entry name" value="WH-like_DNA-bd_sf"/>
</dbReference>
<dbReference type="InterPro" id="IPR001077">
    <property type="entry name" value="COMT_C"/>
</dbReference>
<name>A0A1R3HID2_9ROSI</name>
<reference evidence="7" key="1">
    <citation type="submission" date="2013-09" db="EMBL/GenBank/DDBJ databases">
        <title>Corchorus olitorius genome sequencing.</title>
        <authorList>
            <person name="Alam M."/>
            <person name="Haque M.S."/>
            <person name="Islam M.S."/>
            <person name="Emdad E.M."/>
            <person name="Islam M.M."/>
            <person name="Ahmed B."/>
            <person name="Halim A."/>
            <person name="Hossen Q.M.M."/>
            <person name="Hossain M.Z."/>
            <person name="Ahmed R."/>
            <person name="Khan M.M."/>
            <person name="Islam R."/>
            <person name="Rashid M.M."/>
            <person name="Khan S.A."/>
            <person name="Rahman M.S."/>
            <person name="Alam M."/>
            <person name="Yahiya A.S."/>
            <person name="Khan M.S."/>
            <person name="Azam M.S."/>
            <person name="Haque T."/>
            <person name="Lashkar M.Z.H."/>
            <person name="Akhand A.I."/>
            <person name="Morshed G."/>
            <person name="Roy S."/>
            <person name="Uddin K.S."/>
            <person name="Rabeya T."/>
            <person name="Hossain A.S."/>
            <person name="Chowdhury A."/>
            <person name="Snigdha A.R."/>
            <person name="Mortoza M.S."/>
            <person name="Matin S.A."/>
            <person name="Hoque S.M.E."/>
            <person name="Islam M.K."/>
            <person name="Roy D.K."/>
            <person name="Haider R."/>
            <person name="Moosa M.M."/>
            <person name="Elias S.M."/>
            <person name="Hasan A.M."/>
            <person name="Jahan S."/>
            <person name="Shafiuddin M."/>
            <person name="Mahmood N."/>
            <person name="Shommy N.S."/>
        </authorList>
    </citation>
    <scope>NUCLEOTIDE SEQUENCE [LARGE SCALE GENOMIC DNA]</scope>
    <source>
        <strain evidence="7">cv. O-4</strain>
    </source>
</reference>
<dbReference type="AlphaFoldDB" id="A0A1R3HID2"/>
<sequence>MGNTSNDTNANQQGQESFSYAMQIVLTKAGPNAKLSAEDIAAKLPTKNPEAPSMLDRLLRVLASHCIVGCCLANDEEGGHPRRLYSLTPVSKYFAQNEDGVSLAPLMNLAQDKVFIASWSQLKDAILEGGIPFDRVHGTNAFEYCGRDPRFNYVFNTAMINQTTIVMKKILETYKGFEKLNRVVDVGGGLGITLNMITSKYPTMKGINFDLPHVIRHAPTFPGK</sequence>
<dbReference type="InterPro" id="IPR012967">
    <property type="entry name" value="COMT_dimerisation"/>
</dbReference>
<dbReference type="PANTHER" id="PTHR11746">
    <property type="entry name" value="O-METHYLTRANSFERASE"/>
    <property type="match status" value="1"/>
</dbReference>
<dbReference type="InterPro" id="IPR016461">
    <property type="entry name" value="COMT-like"/>
</dbReference>
<keyword evidence="2" id="KW-0808">Transferase</keyword>
<dbReference type="EMBL" id="AWUE01020044">
    <property type="protein sequence ID" value="OMO70090.1"/>
    <property type="molecule type" value="Genomic_DNA"/>
</dbReference>
<comment type="caution">
    <text evidence="6">The sequence shown here is derived from an EMBL/GenBank/DDBJ whole genome shotgun (WGS) entry which is preliminary data.</text>
</comment>
<dbReference type="InterPro" id="IPR029063">
    <property type="entry name" value="SAM-dependent_MTases_sf"/>
</dbReference>
<dbReference type="SUPFAM" id="SSF46785">
    <property type="entry name" value="Winged helix' DNA-binding domain"/>
    <property type="match status" value="1"/>
</dbReference>
<dbReference type="Pfam" id="PF08100">
    <property type="entry name" value="Dimerisation"/>
    <property type="match status" value="1"/>
</dbReference>
<evidence type="ECO:0000313" key="6">
    <source>
        <dbReference type="EMBL" id="OMO70090.1"/>
    </source>
</evidence>
<dbReference type="Pfam" id="PF00891">
    <property type="entry name" value="Methyltransf_2"/>
    <property type="match status" value="1"/>
</dbReference>
<evidence type="ECO:0000256" key="3">
    <source>
        <dbReference type="ARBA" id="ARBA00022691"/>
    </source>
</evidence>
<dbReference type="Proteomes" id="UP000187203">
    <property type="component" value="Unassembled WGS sequence"/>
</dbReference>
<dbReference type="InterPro" id="IPR036390">
    <property type="entry name" value="WH_DNA-bd_sf"/>
</dbReference>
<dbReference type="Gene3D" id="3.40.50.150">
    <property type="entry name" value="Vaccinia Virus protein VP39"/>
    <property type="match status" value="1"/>
</dbReference>
<dbReference type="PROSITE" id="PS51683">
    <property type="entry name" value="SAM_OMT_II"/>
    <property type="match status" value="1"/>
</dbReference>
<evidence type="ECO:0000256" key="1">
    <source>
        <dbReference type="ARBA" id="ARBA00022603"/>
    </source>
</evidence>
<dbReference type="FunFam" id="1.10.10.10:FF:000357">
    <property type="entry name" value="Caffeic acid 3-O-methyltransferase"/>
    <property type="match status" value="1"/>
</dbReference>
<dbReference type="OrthoDB" id="1606438at2759"/>
<keyword evidence="7" id="KW-1185">Reference proteome</keyword>
<organism evidence="6 7">
    <name type="scientific">Corchorus olitorius</name>
    <dbReference type="NCBI Taxonomy" id="93759"/>
    <lineage>
        <taxon>Eukaryota</taxon>
        <taxon>Viridiplantae</taxon>
        <taxon>Streptophyta</taxon>
        <taxon>Embryophyta</taxon>
        <taxon>Tracheophyta</taxon>
        <taxon>Spermatophyta</taxon>
        <taxon>Magnoliopsida</taxon>
        <taxon>eudicotyledons</taxon>
        <taxon>Gunneridae</taxon>
        <taxon>Pentapetalae</taxon>
        <taxon>rosids</taxon>
        <taxon>malvids</taxon>
        <taxon>Malvales</taxon>
        <taxon>Malvaceae</taxon>
        <taxon>Grewioideae</taxon>
        <taxon>Apeibeae</taxon>
        <taxon>Corchorus</taxon>
    </lineage>
</organism>
<dbReference type="Gene3D" id="1.10.10.10">
    <property type="entry name" value="Winged helix-like DNA-binding domain superfamily/Winged helix DNA-binding domain"/>
    <property type="match status" value="1"/>
</dbReference>
<keyword evidence="1" id="KW-0489">Methyltransferase</keyword>
<dbReference type="STRING" id="93759.A0A1R3HID2"/>
<accession>A0A1R3HID2</accession>
<evidence type="ECO:0000259" key="4">
    <source>
        <dbReference type="Pfam" id="PF00891"/>
    </source>
</evidence>
<dbReference type="GO" id="GO:0008171">
    <property type="term" value="F:O-methyltransferase activity"/>
    <property type="evidence" value="ECO:0007669"/>
    <property type="project" value="InterPro"/>
</dbReference>